<gene>
    <name evidence="1" type="ORF">ENR64_24920</name>
</gene>
<organism evidence="1">
    <name type="scientific">Oscillatoriales cyanobacterium SpSt-418</name>
    <dbReference type="NCBI Taxonomy" id="2282169"/>
    <lineage>
        <taxon>Bacteria</taxon>
        <taxon>Bacillati</taxon>
        <taxon>Cyanobacteriota</taxon>
        <taxon>Cyanophyceae</taxon>
        <taxon>Oscillatoriophycideae</taxon>
        <taxon>Oscillatoriales</taxon>
    </lineage>
</organism>
<name>A0A7C3PTA7_9CYAN</name>
<comment type="caution">
    <text evidence="1">The sequence shown here is derived from an EMBL/GenBank/DDBJ whole genome shotgun (WGS) entry which is preliminary data.</text>
</comment>
<sequence>MPLIVFFGLPHESQMLLLPTLQVERKYDFPDGDLITSNALEVLTNGYKACLNSLAIRLMVMLEESGGANLEPLANLVNQLLATNCQISEEPFTAATYQEFSNAPEWENLRQLSLSLQRMLNIDLEVDQSSMKQAMDFWLHA</sequence>
<dbReference type="EMBL" id="DSRU01000352">
    <property type="protein sequence ID" value="HFN00938.1"/>
    <property type="molecule type" value="Genomic_DNA"/>
</dbReference>
<accession>A0A7C3PTA7</accession>
<protein>
    <submittedName>
        <fullName evidence="1">Uncharacterized protein</fullName>
    </submittedName>
</protein>
<evidence type="ECO:0000313" key="1">
    <source>
        <dbReference type="EMBL" id="HFN00938.1"/>
    </source>
</evidence>
<dbReference type="AlphaFoldDB" id="A0A7C3PTA7"/>
<proteinExistence type="predicted"/>
<reference evidence="1" key="1">
    <citation type="journal article" date="2020" name="mSystems">
        <title>Genome- and Community-Level Interaction Insights into Carbon Utilization and Element Cycling Functions of Hydrothermarchaeota in Hydrothermal Sediment.</title>
        <authorList>
            <person name="Zhou Z."/>
            <person name="Liu Y."/>
            <person name="Xu W."/>
            <person name="Pan J."/>
            <person name="Luo Z.H."/>
            <person name="Li M."/>
        </authorList>
    </citation>
    <scope>NUCLEOTIDE SEQUENCE [LARGE SCALE GENOMIC DNA]</scope>
    <source>
        <strain evidence="1">SpSt-418</strain>
    </source>
</reference>